<dbReference type="Proteomes" id="UP000724584">
    <property type="component" value="Unassembled WGS sequence"/>
</dbReference>
<accession>A0ACB7P7G0</accession>
<gene>
    <name evidence="1" type="ORF">F5144DRAFT_602875</name>
</gene>
<evidence type="ECO:0000313" key="2">
    <source>
        <dbReference type="Proteomes" id="UP000724584"/>
    </source>
</evidence>
<comment type="caution">
    <text evidence="1">The sequence shown here is derived from an EMBL/GenBank/DDBJ whole genome shotgun (WGS) entry which is preliminary data.</text>
</comment>
<organism evidence="1 2">
    <name type="scientific">Chaetomium tenue</name>
    <dbReference type="NCBI Taxonomy" id="1854479"/>
    <lineage>
        <taxon>Eukaryota</taxon>
        <taxon>Fungi</taxon>
        <taxon>Dikarya</taxon>
        <taxon>Ascomycota</taxon>
        <taxon>Pezizomycotina</taxon>
        <taxon>Sordariomycetes</taxon>
        <taxon>Sordariomycetidae</taxon>
        <taxon>Sordariales</taxon>
        <taxon>Chaetomiaceae</taxon>
        <taxon>Chaetomium</taxon>
    </lineage>
</organism>
<protein>
    <submittedName>
        <fullName evidence="1">Uncharacterized protein</fullName>
    </submittedName>
</protein>
<sequence>MPPVRSNTADSLPTLGDNLSRVSRNSKSNPVLVLPQQYDRQWSNPIMTALSPPPSSKPAQPPRTNSHHRLRSDSGLALHTNQAAFRHRKYSNSAGPASARHPPARALSFDSNSSVEDFALDRSFSPELGGFVSNGKVIPDFFEPAVVKLAFSNKGTVRRLCAFAETRHDGSDIDFLRKVEEYSRALGNLISSMSYISSNFTGTTATSPLELSSEVAGALKSDIKYCARSALPALDKVYRDAKSTAEDRLSKSLYPEFVKYQLSRRLTTSLTSNRSLTGETNTPYPGLGEAFCLTDPYQPDNPVVFASNGLLAMSGYSRRQLVGRNCRLLQGIATEATAAFRLSQAVMSGREATELLINYRPDGTPYWNLLFICPLMENGTVRYFLGAQVNVSENMGSDYMEIMGVLNFGPPRKEQPTLSPESPTSPIWPARQSSDKLELPSSNDQHEEKHEEKPGSRRWRFFHRLHRKAPSPRATSPEHRSTASEPATDDNSSPPQASRNGPPPSPFSAHMELHQRRPSEQQLDENSTPYSRFLVMRYTSPHPPSTTNNRRQQSGSKRLARSAPPRLPVSFCSSHALSLLGLEPQPQPHSQPPESSLLGSDIFSVLSSHFNSPTLDRTFKAEVLARLDRGESVTADLMVRVGSPEGSARGAKSGAPIIQINGTTSGSATSSGEALPPGDARPRVSGSLDRGAGFLSHVLSSGGRGALKRIVSSWVALKDGEGKVGWVILVLTPAEGECF</sequence>
<name>A0ACB7P7G0_9PEZI</name>
<dbReference type="EMBL" id="JAGIZQ010000004">
    <property type="protein sequence ID" value="KAH6632131.1"/>
    <property type="molecule type" value="Genomic_DNA"/>
</dbReference>
<keyword evidence="2" id="KW-1185">Reference proteome</keyword>
<proteinExistence type="predicted"/>
<reference evidence="1 2" key="1">
    <citation type="journal article" date="2021" name="Nat. Commun.">
        <title>Genetic determinants of endophytism in the Arabidopsis root mycobiome.</title>
        <authorList>
            <person name="Mesny F."/>
            <person name="Miyauchi S."/>
            <person name="Thiergart T."/>
            <person name="Pickel B."/>
            <person name="Atanasova L."/>
            <person name="Karlsson M."/>
            <person name="Huettel B."/>
            <person name="Barry K.W."/>
            <person name="Haridas S."/>
            <person name="Chen C."/>
            <person name="Bauer D."/>
            <person name="Andreopoulos W."/>
            <person name="Pangilinan J."/>
            <person name="LaButti K."/>
            <person name="Riley R."/>
            <person name="Lipzen A."/>
            <person name="Clum A."/>
            <person name="Drula E."/>
            <person name="Henrissat B."/>
            <person name="Kohler A."/>
            <person name="Grigoriev I.V."/>
            <person name="Martin F.M."/>
            <person name="Hacquard S."/>
        </authorList>
    </citation>
    <scope>NUCLEOTIDE SEQUENCE [LARGE SCALE GENOMIC DNA]</scope>
    <source>
        <strain evidence="1 2">MPI-SDFR-AT-0079</strain>
    </source>
</reference>
<evidence type="ECO:0000313" key="1">
    <source>
        <dbReference type="EMBL" id="KAH6632131.1"/>
    </source>
</evidence>